<evidence type="ECO:0000256" key="1">
    <source>
        <dbReference type="SAM" id="SignalP"/>
    </source>
</evidence>
<dbReference type="SMART" id="SM00710">
    <property type="entry name" value="PbH1"/>
    <property type="match status" value="6"/>
</dbReference>
<feature type="domain" description="Right handed beta helix" evidence="2">
    <location>
        <begin position="178"/>
        <end position="327"/>
    </location>
</feature>
<feature type="chain" id="PRO_5011306268" evidence="1">
    <location>
        <begin position="20"/>
        <end position="358"/>
    </location>
</feature>
<dbReference type="Proteomes" id="UP000215563">
    <property type="component" value="Unassembled WGS sequence"/>
</dbReference>
<keyword evidence="1" id="KW-0732">Signal</keyword>
<accession>A0A229S7M2</accession>
<dbReference type="InterPro" id="IPR039448">
    <property type="entry name" value="Beta_helix"/>
</dbReference>
<dbReference type="SUPFAM" id="SSF51126">
    <property type="entry name" value="Pectin lyase-like"/>
    <property type="match status" value="1"/>
</dbReference>
<keyword evidence="4" id="KW-1185">Reference proteome</keyword>
<dbReference type="Pfam" id="PF13229">
    <property type="entry name" value="Beta_helix"/>
    <property type="match status" value="1"/>
</dbReference>
<dbReference type="EMBL" id="NMQU01000008">
    <property type="protein sequence ID" value="OXM54916.1"/>
    <property type="molecule type" value="Genomic_DNA"/>
</dbReference>
<dbReference type="Gene3D" id="2.160.20.10">
    <property type="entry name" value="Single-stranded right-handed beta-helix, Pectin lyase-like"/>
    <property type="match status" value="1"/>
</dbReference>
<evidence type="ECO:0000313" key="3">
    <source>
        <dbReference type="EMBL" id="OXM54916.1"/>
    </source>
</evidence>
<gene>
    <name evidence="3" type="ORF">CFP75_01870</name>
</gene>
<evidence type="ECO:0000259" key="2">
    <source>
        <dbReference type="Pfam" id="PF13229"/>
    </source>
</evidence>
<evidence type="ECO:0000313" key="4">
    <source>
        <dbReference type="Proteomes" id="UP000215563"/>
    </source>
</evidence>
<organism evidence="3 4">
    <name type="scientific">Amycolatopsis alba DSM 44262</name>
    <dbReference type="NCBI Taxonomy" id="1125972"/>
    <lineage>
        <taxon>Bacteria</taxon>
        <taxon>Bacillati</taxon>
        <taxon>Actinomycetota</taxon>
        <taxon>Actinomycetes</taxon>
        <taxon>Pseudonocardiales</taxon>
        <taxon>Pseudonocardiaceae</taxon>
        <taxon>Amycolatopsis</taxon>
    </lineage>
</organism>
<feature type="signal peptide" evidence="1">
    <location>
        <begin position="1"/>
        <end position="19"/>
    </location>
</feature>
<dbReference type="InterPro" id="IPR012334">
    <property type="entry name" value="Pectin_lyas_fold"/>
</dbReference>
<name>A0A229S7M2_AMYAL</name>
<dbReference type="AlphaFoldDB" id="A0A229S7M2"/>
<comment type="caution">
    <text evidence="3">The sequence shown here is derived from an EMBL/GenBank/DDBJ whole genome shotgun (WGS) entry which is preliminary data.</text>
</comment>
<proteinExistence type="predicted"/>
<reference evidence="3 4" key="1">
    <citation type="submission" date="2017-07" db="EMBL/GenBank/DDBJ databases">
        <title>Amycolatopsis alba DSM 44262 Genome sequencing and assembly.</title>
        <authorList>
            <person name="Kaur N."/>
            <person name="Mayilraj S."/>
        </authorList>
    </citation>
    <scope>NUCLEOTIDE SEQUENCE [LARGE SCALE GENOMIC DNA]</scope>
    <source>
        <strain evidence="3 4">DSM 44262</strain>
    </source>
</reference>
<dbReference type="InterPro" id="IPR011050">
    <property type="entry name" value="Pectin_lyase_fold/virulence"/>
</dbReference>
<dbReference type="InterPro" id="IPR006626">
    <property type="entry name" value="PbH1"/>
</dbReference>
<protein>
    <submittedName>
        <fullName evidence="3">Right-handed parallel beta-helix repeat-containing protein</fullName>
    </submittedName>
</protein>
<sequence>MFSGLALLALLGSSVPANGLESGAPAAGAKTVACANTRDDDEKINSAVAASADGDEIVIDGPCLIDGTIRLRGQRSYRGQSRSGTVIQQADGANLDAMLASDSYLDNAPLTGDPVTLRSLNLIANRAGNPNAKDALVLRSWGTVVEDMEILQATRHGIRLTNLSANGTPLNNTQVNGRIAANHVVESGGRGIFVEDTRNSVTDWHLLDNWIAGAGSDGIGMDNAAGWNIHGNHVYDVGATAITAERLFGSMIGNNYIENFATTGVRISVQGETASTITANRIFKLTGGSGVFLTVRVNYGTGNLAVTGNTIRGNGAGTGLDYQNGQGTGLVVASTGNLVTEVTTPRATGPGVTVTAGV</sequence>